<dbReference type="PANTHER" id="PTHR12872">
    <property type="entry name" value="ALPHA-N-ACETYLGLUCOSAMINIDASE"/>
    <property type="match status" value="1"/>
</dbReference>
<organism evidence="2 3">
    <name type="scientific">Caerostris extrusa</name>
    <name type="common">Bark spider</name>
    <name type="synonym">Caerostris bankana</name>
    <dbReference type="NCBI Taxonomy" id="172846"/>
    <lineage>
        <taxon>Eukaryota</taxon>
        <taxon>Metazoa</taxon>
        <taxon>Ecdysozoa</taxon>
        <taxon>Arthropoda</taxon>
        <taxon>Chelicerata</taxon>
        <taxon>Arachnida</taxon>
        <taxon>Araneae</taxon>
        <taxon>Araneomorphae</taxon>
        <taxon>Entelegynae</taxon>
        <taxon>Araneoidea</taxon>
        <taxon>Araneidae</taxon>
        <taxon>Caerostris</taxon>
    </lineage>
</organism>
<evidence type="ECO:0000313" key="2">
    <source>
        <dbReference type="EMBL" id="GIY47028.1"/>
    </source>
</evidence>
<reference evidence="2 3" key="1">
    <citation type="submission" date="2021-06" db="EMBL/GenBank/DDBJ databases">
        <title>Caerostris extrusa draft genome.</title>
        <authorList>
            <person name="Kono N."/>
            <person name="Arakawa K."/>
        </authorList>
    </citation>
    <scope>NUCLEOTIDE SEQUENCE [LARGE SCALE GENOMIC DNA]</scope>
</reference>
<dbReference type="PANTHER" id="PTHR12872:SF1">
    <property type="entry name" value="ALPHA-N-ACETYLGLUCOSAMINIDASE"/>
    <property type="match status" value="1"/>
</dbReference>
<feature type="domain" description="Alpha-N-acetylglucosaminidase tim-barrel" evidence="1">
    <location>
        <begin position="5"/>
        <end position="85"/>
    </location>
</feature>
<dbReference type="InterPro" id="IPR024733">
    <property type="entry name" value="NAGLU_tim-barrel"/>
</dbReference>
<protein>
    <submittedName>
        <fullName evidence="2">Alpha-N-acetylglucosaminidase</fullName>
    </submittedName>
</protein>
<evidence type="ECO:0000313" key="3">
    <source>
        <dbReference type="Proteomes" id="UP001054945"/>
    </source>
</evidence>
<dbReference type="Pfam" id="PF05089">
    <property type="entry name" value="NAGLU"/>
    <property type="match status" value="1"/>
</dbReference>
<sequence>MKRLCKDNLITWKRRWYFQKISYMSLFLQPTDPLFQEVGTEFLRTYIEEFGTDHIYSADLFNEMPPPSNDPSYLQSCSKALYKSL</sequence>
<dbReference type="AlphaFoldDB" id="A0AAV4TSF7"/>
<keyword evidence="3" id="KW-1185">Reference proteome</keyword>
<name>A0AAV4TSF7_CAEEX</name>
<gene>
    <name evidence="2" type="primary">NAGLU_0</name>
    <name evidence="2" type="ORF">CEXT_511751</name>
</gene>
<evidence type="ECO:0000259" key="1">
    <source>
        <dbReference type="Pfam" id="PF05089"/>
    </source>
</evidence>
<dbReference type="Gene3D" id="3.20.20.80">
    <property type="entry name" value="Glycosidases"/>
    <property type="match status" value="1"/>
</dbReference>
<dbReference type="Proteomes" id="UP001054945">
    <property type="component" value="Unassembled WGS sequence"/>
</dbReference>
<comment type="caution">
    <text evidence="2">The sequence shown here is derived from an EMBL/GenBank/DDBJ whole genome shotgun (WGS) entry which is preliminary data.</text>
</comment>
<dbReference type="EMBL" id="BPLR01011517">
    <property type="protein sequence ID" value="GIY47028.1"/>
    <property type="molecule type" value="Genomic_DNA"/>
</dbReference>
<accession>A0AAV4TSF7</accession>
<proteinExistence type="predicted"/>
<dbReference type="InterPro" id="IPR007781">
    <property type="entry name" value="NAGLU"/>
</dbReference>